<evidence type="ECO:0000313" key="3">
    <source>
        <dbReference type="EMBL" id="TGG88776.1"/>
    </source>
</evidence>
<evidence type="ECO:0000256" key="1">
    <source>
        <dbReference type="SAM" id="Phobius"/>
    </source>
</evidence>
<dbReference type="InterPro" id="IPR024529">
    <property type="entry name" value="ECF_trnsprt_substrate-spec"/>
</dbReference>
<keyword evidence="4" id="KW-1185">Reference proteome</keyword>
<reference evidence="2 4" key="1">
    <citation type="submission" date="2016-10" db="EMBL/GenBank/DDBJ databases">
        <authorList>
            <person name="de Groot N.N."/>
        </authorList>
    </citation>
    <scope>NUCLEOTIDE SEQUENCE [LARGE SCALE GENOMIC DNA]</scope>
    <source>
        <strain evidence="2 4">WG14</strain>
    </source>
</reference>
<keyword evidence="1" id="KW-1133">Transmembrane helix</keyword>
<protein>
    <submittedName>
        <fullName evidence="3">ECF transporter S component</fullName>
    </submittedName>
    <submittedName>
        <fullName evidence="2">Niacin transporter</fullName>
    </submittedName>
</protein>
<dbReference type="Pfam" id="PF12822">
    <property type="entry name" value="ECF_trnsprt"/>
    <property type="match status" value="1"/>
</dbReference>
<keyword evidence="1" id="KW-0472">Membrane</keyword>
<feature type="transmembrane region" description="Helical" evidence="1">
    <location>
        <begin position="40"/>
        <end position="61"/>
    </location>
</feature>
<reference evidence="3 5" key="2">
    <citation type="submission" date="2019-04" db="EMBL/GenBank/DDBJ databases">
        <title>Draft genome sequence data and analysis of a Fermenting Bacterium, Geotoga petraea strain HO-Geo1, isolated from heavy-oil petroleum reservoir in Russia.</title>
        <authorList>
            <person name="Grouzdev D.S."/>
            <person name="Semenova E.M."/>
            <person name="Sokolova D.S."/>
            <person name="Tourova T.P."/>
            <person name="Poltaraus A.B."/>
            <person name="Nazina T.N."/>
        </authorList>
    </citation>
    <scope>NUCLEOTIDE SEQUENCE [LARGE SCALE GENOMIC DNA]</scope>
    <source>
        <strain evidence="3 5">HO-Geo1</strain>
    </source>
</reference>
<sequence length="181" mass="19635">MNSRTRKMITAAIMIALGVLLPQIFHLIGGPNLGSILLPMHIPVLLTGFIAGPLYGLLAGFLTPALSSLLTGMPPISPVPILFLMMFELPVYGLISGYLFEKKRMNMFLSLITAMLFGRLTYGLGIIVLSNIFMMNIPNGITVWGAVVSGLPGIILQIVLIPLIVQILEKRGSLNEGYRKS</sequence>
<dbReference type="STRING" id="28234.SAMN04488588_0937"/>
<feature type="transmembrane region" description="Helical" evidence="1">
    <location>
        <begin position="141"/>
        <end position="165"/>
    </location>
</feature>
<dbReference type="RefSeq" id="WP_091403204.1">
    <property type="nucleotide sequence ID" value="NZ_FMYV01000003.1"/>
</dbReference>
<keyword evidence="1" id="KW-0812">Transmembrane</keyword>
<dbReference type="Proteomes" id="UP000297288">
    <property type="component" value="Unassembled WGS sequence"/>
</dbReference>
<organism evidence="2 4">
    <name type="scientific">Geotoga petraea</name>
    <dbReference type="NCBI Taxonomy" id="28234"/>
    <lineage>
        <taxon>Bacteria</taxon>
        <taxon>Thermotogati</taxon>
        <taxon>Thermotogota</taxon>
        <taxon>Thermotogae</taxon>
        <taxon>Petrotogales</taxon>
        <taxon>Petrotogaceae</taxon>
        <taxon>Geotoga</taxon>
    </lineage>
</organism>
<evidence type="ECO:0000313" key="4">
    <source>
        <dbReference type="Proteomes" id="UP000199322"/>
    </source>
</evidence>
<dbReference type="EMBL" id="FMYV01000003">
    <property type="protein sequence ID" value="SDC35975.1"/>
    <property type="molecule type" value="Genomic_DNA"/>
</dbReference>
<feature type="transmembrane region" description="Helical" evidence="1">
    <location>
        <begin position="6"/>
        <end position="28"/>
    </location>
</feature>
<dbReference type="EMBL" id="SRME01000001">
    <property type="protein sequence ID" value="TGG88776.1"/>
    <property type="molecule type" value="Genomic_DNA"/>
</dbReference>
<dbReference type="Proteomes" id="UP000199322">
    <property type="component" value="Unassembled WGS sequence"/>
</dbReference>
<dbReference type="OrthoDB" id="9815422at2"/>
<dbReference type="GO" id="GO:0022857">
    <property type="term" value="F:transmembrane transporter activity"/>
    <property type="evidence" value="ECO:0007669"/>
    <property type="project" value="InterPro"/>
</dbReference>
<dbReference type="AlphaFoldDB" id="A0A1G6KZT8"/>
<proteinExistence type="predicted"/>
<dbReference type="Gene3D" id="1.10.1760.20">
    <property type="match status" value="1"/>
</dbReference>
<feature type="transmembrane region" description="Helical" evidence="1">
    <location>
        <begin position="107"/>
        <end position="129"/>
    </location>
</feature>
<evidence type="ECO:0000313" key="2">
    <source>
        <dbReference type="EMBL" id="SDC35975.1"/>
    </source>
</evidence>
<accession>A0A1G6KZT8</accession>
<gene>
    <name evidence="3" type="ORF">E4650_00845</name>
    <name evidence="2" type="ORF">SAMN04488588_0937</name>
</gene>
<evidence type="ECO:0000313" key="5">
    <source>
        <dbReference type="Proteomes" id="UP000297288"/>
    </source>
</evidence>
<feature type="transmembrane region" description="Helical" evidence="1">
    <location>
        <begin position="81"/>
        <end position="100"/>
    </location>
</feature>
<name>A0A1G6KZT8_9BACT</name>